<dbReference type="InterPro" id="IPR044859">
    <property type="entry name" value="Allene_oxi_cyc_Dirigent"/>
</dbReference>
<evidence type="ECO:0000313" key="1">
    <source>
        <dbReference type="EMBL" id="MED7828723.1"/>
    </source>
</evidence>
<evidence type="ECO:0000313" key="2">
    <source>
        <dbReference type="Proteomes" id="UP001333996"/>
    </source>
</evidence>
<sequence length="162" mass="17159">MTATSGSASAFQGTLPYRGQGGGDRYEVILLNAHAEQITYLSNGDPQTGVGKQYLYVNAVEREGRPFGKELLECTQIGGTLTSPSPHSDQCKGTFIFPDGQLTWQNGTSSPSAAPPENIDIAITGGTKRYAGASGYGHVVLTAPGESTQTLYLRLRSDEGEQ</sequence>
<dbReference type="EMBL" id="JAYWVC010000473">
    <property type="protein sequence ID" value="MED7828723.1"/>
    <property type="molecule type" value="Genomic_DNA"/>
</dbReference>
<protein>
    <submittedName>
        <fullName evidence="1">Uncharacterized protein</fullName>
    </submittedName>
</protein>
<dbReference type="Proteomes" id="UP001333996">
    <property type="component" value="Unassembled WGS sequence"/>
</dbReference>
<dbReference type="RefSeq" id="WP_329513044.1">
    <property type="nucleotide sequence ID" value="NZ_BAAAYZ010000214.1"/>
</dbReference>
<dbReference type="Gene3D" id="2.40.480.10">
    <property type="entry name" value="Allene oxide cyclase-like"/>
    <property type="match status" value="1"/>
</dbReference>
<gene>
    <name evidence="1" type="ORF">VXC91_44580</name>
</gene>
<name>A0ABU7FYP2_9ACTN</name>
<reference evidence="1" key="1">
    <citation type="submission" date="2024-01" db="EMBL/GenBank/DDBJ databases">
        <title>First draft genome sequence data of TA4-1, the type strain of Gram-positive actinobacterium Streptomyces chiangmaiensis.</title>
        <authorList>
            <person name="Yasawong M."/>
            <person name="Nantapong N."/>
        </authorList>
    </citation>
    <scope>NUCLEOTIDE SEQUENCE</scope>
    <source>
        <strain evidence="1">TA4-1</strain>
    </source>
</reference>
<keyword evidence="2" id="KW-1185">Reference proteome</keyword>
<organism evidence="1 2">
    <name type="scientific">Streptomyces chiangmaiensis</name>
    <dbReference type="NCBI Taxonomy" id="766497"/>
    <lineage>
        <taxon>Bacteria</taxon>
        <taxon>Bacillati</taxon>
        <taxon>Actinomycetota</taxon>
        <taxon>Actinomycetes</taxon>
        <taxon>Kitasatosporales</taxon>
        <taxon>Streptomycetaceae</taxon>
        <taxon>Streptomyces</taxon>
    </lineage>
</organism>
<comment type="caution">
    <text evidence="1">The sequence shown here is derived from an EMBL/GenBank/DDBJ whole genome shotgun (WGS) entry which is preliminary data.</text>
</comment>
<accession>A0ABU7FYP2</accession>
<proteinExistence type="predicted"/>